<keyword evidence="3" id="KW-1185">Reference proteome</keyword>
<dbReference type="SUPFAM" id="SSF141371">
    <property type="entry name" value="PilZ domain-like"/>
    <property type="match status" value="1"/>
</dbReference>
<evidence type="ECO:0000313" key="2">
    <source>
        <dbReference type="EMBL" id="MFC5507132.1"/>
    </source>
</evidence>
<dbReference type="InterPro" id="IPR009875">
    <property type="entry name" value="PilZ_domain"/>
</dbReference>
<organism evidence="2 3">
    <name type="scientific">Bosea massiliensis</name>
    <dbReference type="NCBI Taxonomy" id="151419"/>
    <lineage>
        <taxon>Bacteria</taxon>
        <taxon>Pseudomonadati</taxon>
        <taxon>Pseudomonadota</taxon>
        <taxon>Alphaproteobacteria</taxon>
        <taxon>Hyphomicrobiales</taxon>
        <taxon>Boseaceae</taxon>
        <taxon>Bosea</taxon>
    </lineage>
</organism>
<dbReference type="Proteomes" id="UP001596060">
    <property type="component" value="Unassembled WGS sequence"/>
</dbReference>
<name>A0ABW0P4X6_9HYPH</name>
<gene>
    <name evidence="2" type="ORF">ACFPN9_17985</name>
</gene>
<dbReference type="RefSeq" id="WP_066721358.1">
    <property type="nucleotide sequence ID" value="NZ_JBHSLU010000063.1"/>
</dbReference>
<evidence type="ECO:0000259" key="1">
    <source>
        <dbReference type="Pfam" id="PF07238"/>
    </source>
</evidence>
<dbReference type="Gene3D" id="2.40.10.220">
    <property type="entry name" value="predicted glycosyltransferase like domains"/>
    <property type="match status" value="1"/>
</dbReference>
<sequence>MTTERRQTPRLRSLLGAQARYNQQRSTLDCVVRNISEGGALIVVPETVLLPPDFELAIAQRQRCYQAHMRWRSGTRIGVSFEAEEASQPGGSSDADVAMRLRMAERDNARMKSRIEQLTEAG</sequence>
<feature type="domain" description="PilZ" evidence="1">
    <location>
        <begin position="4"/>
        <end position="83"/>
    </location>
</feature>
<dbReference type="Pfam" id="PF07238">
    <property type="entry name" value="PilZ"/>
    <property type="match status" value="1"/>
</dbReference>
<accession>A0ABW0P4X6</accession>
<evidence type="ECO:0000313" key="3">
    <source>
        <dbReference type="Proteomes" id="UP001596060"/>
    </source>
</evidence>
<comment type="caution">
    <text evidence="2">The sequence shown here is derived from an EMBL/GenBank/DDBJ whole genome shotgun (WGS) entry which is preliminary data.</text>
</comment>
<protein>
    <submittedName>
        <fullName evidence="2">PilZ domain-containing protein</fullName>
    </submittedName>
</protein>
<reference evidence="3" key="1">
    <citation type="journal article" date="2019" name="Int. J. Syst. Evol. Microbiol.">
        <title>The Global Catalogue of Microorganisms (GCM) 10K type strain sequencing project: providing services to taxonomists for standard genome sequencing and annotation.</title>
        <authorList>
            <consortium name="The Broad Institute Genomics Platform"/>
            <consortium name="The Broad Institute Genome Sequencing Center for Infectious Disease"/>
            <person name="Wu L."/>
            <person name="Ma J."/>
        </authorList>
    </citation>
    <scope>NUCLEOTIDE SEQUENCE [LARGE SCALE GENOMIC DNA]</scope>
    <source>
        <strain evidence="3">CCUG 43117</strain>
    </source>
</reference>
<proteinExistence type="predicted"/>
<dbReference type="EMBL" id="JBHSLU010000063">
    <property type="protein sequence ID" value="MFC5507132.1"/>
    <property type="molecule type" value="Genomic_DNA"/>
</dbReference>